<protein>
    <recommendedName>
        <fullName evidence="4">YbaB/EbfC DNA-binding family protein</fullName>
    </recommendedName>
</protein>
<reference evidence="2 3" key="1">
    <citation type="submission" date="2020-04" db="EMBL/GenBank/DDBJ databases">
        <title>MicrobeNet Type strains.</title>
        <authorList>
            <person name="Nicholson A.C."/>
        </authorList>
    </citation>
    <scope>NUCLEOTIDE SEQUENCE [LARGE SCALE GENOMIC DNA]</scope>
    <source>
        <strain evidence="2 3">DSM 45078</strain>
    </source>
</reference>
<dbReference type="RefSeq" id="WP_068044093.1">
    <property type="nucleotide sequence ID" value="NZ_JAAXOO010000009.1"/>
</dbReference>
<evidence type="ECO:0000313" key="2">
    <source>
        <dbReference type="EMBL" id="NKY37507.1"/>
    </source>
</evidence>
<evidence type="ECO:0000256" key="1">
    <source>
        <dbReference type="SAM" id="MobiDB-lite"/>
    </source>
</evidence>
<evidence type="ECO:0008006" key="4">
    <source>
        <dbReference type="Google" id="ProtNLM"/>
    </source>
</evidence>
<keyword evidence="3" id="KW-1185">Reference proteome</keyword>
<comment type="caution">
    <text evidence="2">The sequence shown here is derived from an EMBL/GenBank/DDBJ whole genome shotgun (WGS) entry which is preliminary data.</text>
</comment>
<evidence type="ECO:0000313" key="3">
    <source>
        <dbReference type="Proteomes" id="UP000565715"/>
    </source>
</evidence>
<accession>A0A846XPP4</accession>
<sequence length="142" mass="15202">MAANFGEIDPLSGQLEAVQRALLTDAATAGRYGVSVRVRADGALESVEIDETVTPYGTELGKLITQLVGEALVLARNNVRDTLGRLTSDPRIAAATESFGDAAEKPRPAPAASAGFVDPDDELTEEELIEQNQRRNQGFFRT</sequence>
<organism evidence="2 3">
    <name type="scientific">Nocardia speluncae</name>
    <dbReference type="NCBI Taxonomy" id="419477"/>
    <lineage>
        <taxon>Bacteria</taxon>
        <taxon>Bacillati</taxon>
        <taxon>Actinomycetota</taxon>
        <taxon>Actinomycetes</taxon>
        <taxon>Mycobacteriales</taxon>
        <taxon>Nocardiaceae</taxon>
        <taxon>Nocardia</taxon>
    </lineage>
</organism>
<proteinExistence type="predicted"/>
<gene>
    <name evidence="2" type="ORF">HGA13_31230</name>
</gene>
<dbReference type="EMBL" id="JAAXOO010000009">
    <property type="protein sequence ID" value="NKY37507.1"/>
    <property type="molecule type" value="Genomic_DNA"/>
</dbReference>
<feature type="region of interest" description="Disordered" evidence="1">
    <location>
        <begin position="97"/>
        <end position="142"/>
    </location>
</feature>
<dbReference type="Proteomes" id="UP000565715">
    <property type="component" value="Unassembled WGS sequence"/>
</dbReference>
<name>A0A846XPP4_9NOCA</name>
<dbReference type="AlphaFoldDB" id="A0A846XPP4"/>
<feature type="compositionally biased region" description="Acidic residues" evidence="1">
    <location>
        <begin position="118"/>
        <end position="129"/>
    </location>
</feature>